<dbReference type="InterPro" id="IPR012301">
    <property type="entry name" value="Malic_N_dom"/>
</dbReference>
<feature type="binding site" evidence="10">
    <location>
        <position position="286"/>
    </location>
    <ligand>
        <name>a divalent metal cation</name>
        <dbReference type="ChEBI" id="CHEBI:60240"/>
    </ligand>
</feature>
<accession>A0A0E9N536</accession>
<dbReference type="Gene3D" id="3.40.50.10380">
    <property type="entry name" value="Malic enzyme, N-terminal domain"/>
    <property type="match status" value="1"/>
</dbReference>
<dbReference type="PANTHER" id="PTHR43237">
    <property type="entry name" value="NADP-DEPENDENT MALIC ENZYME"/>
    <property type="match status" value="1"/>
</dbReference>
<dbReference type="Pfam" id="PF00390">
    <property type="entry name" value="malic"/>
    <property type="match status" value="1"/>
</dbReference>
<dbReference type="RefSeq" id="WP_046370818.1">
    <property type="nucleotide sequence ID" value="NZ_BBWV01000004.1"/>
</dbReference>
<dbReference type="InterPro" id="IPR036291">
    <property type="entry name" value="NAD(P)-bd_dom_sf"/>
</dbReference>
<feature type="binding site" evidence="10">
    <location>
        <begin position="77"/>
        <end position="84"/>
    </location>
    <ligand>
        <name>NADP(+)</name>
        <dbReference type="ChEBI" id="CHEBI:58349"/>
    </ligand>
</feature>
<feature type="binding site" evidence="9">
    <location>
        <position position="137"/>
    </location>
    <ligand>
        <name>a divalent metal cation</name>
        <dbReference type="ChEBI" id="CHEBI:60240"/>
    </ligand>
</feature>
<feature type="domain" description="Malic enzyme NAD-binding" evidence="11">
    <location>
        <begin position="164"/>
        <end position="399"/>
    </location>
</feature>
<dbReference type="PROSITE" id="PS00331">
    <property type="entry name" value="MALIC_ENZYMES"/>
    <property type="match status" value="1"/>
</dbReference>
<comment type="similarity">
    <text evidence="4">In the C-terminal section; belongs to the phosphate acetyltransferase and butyryltransferase family.</text>
</comment>
<dbReference type="AlphaFoldDB" id="A0A0E9N536"/>
<dbReference type="Pfam" id="PF03949">
    <property type="entry name" value="Malic_M"/>
    <property type="match status" value="1"/>
</dbReference>
<dbReference type="SMART" id="SM00919">
    <property type="entry name" value="Malic_M"/>
    <property type="match status" value="1"/>
</dbReference>
<evidence type="ECO:0000256" key="9">
    <source>
        <dbReference type="PIRSR" id="PIRSR036684-2"/>
    </source>
</evidence>
<evidence type="ECO:0000256" key="8">
    <source>
        <dbReference type="PIRSR" id="PIRSR036684-1"/>
    </source>
</evidence>
<dbReference type="Gene3D" id="3.40.50.720">
    <property type="entry name" value="NAD(P)-binding Rossmann-like Domain"/>
    <property type="match status" value="1"/>
</dbReference>
<evidence type="ECO:0000256" key="1">
    <source>
        <dbReference type="ARBA" id="ARBA00001936"/>
    </source>
</evidence>
<dbReference type="PIRSF" id="PIRSF036684">
    <property type="entry name" value="ME_PTA"/>
    <property type="match status" value="1"/>
</dbReference>
<feature type="binding site" evidence="9">
    <location>
        <position position="138"/>
    </location>
    <ligand>
        <name>a divalent metal cation</name>
        <dbReference type="ChEBI" id="CHEBI:60240"/>
    </ligand>
</feature>
<dbReference type="GO" id="GO:0004470">
    <property type="term" value="F:malic enzyme activity"/>
    <property type="evidence" value="ECO:0007669"/>
    <property type="project" value="InterPro"/>
</dbReference>
<dbReference type="STRING" id="1220578.FPE01S_04_00540"/>
<dbReference type="FunFam" id="3.40.50.10380:FF:000003">
    <property type="entry name" value="NADP-dependent malic enzyme"/>
    <property type="match status" value="1"/>
</dbReference>
<reference evidence="13 14" key="1">
    <citation type="submission" date="2015-04" db="EMBL/GenBank/DDBJ databases">
        <title>Whole genome shotgun sequence of Flavihumibacter petaseus NBRC 106054.</title>
        <authorList>
            <person name="Miyazawa S."/>
            <person name="Hosoyama A."/>
            <person name="Hashimoto M."/>
            <person name="Noguchi M."/>
            <person name="Tsuchikane K."/>
            <person name="Ohji S."/>
            <person name="Yamazoe A."/>
            <person name="Ichikawa N."/>
            <person name="Kimura A."/>
            <person name="Fujita N."/>
        </authorList>
    </citation>
    <scope>NUCLEOTIDE SEQUENCE [LARGE SCALE GENOMIC DNA]</scope>
    <source>
        <strain evidence="13 14">NBRC 106054</strain>
    </source>
</reference>
<dbReference type="InterPro" id="IPR015884">
    <property type="entry name" value="Malic_enzyme_CS"/>
</dbReference>
<evidence type="ECO:0000256" key="4">
    <source>
        <dbReference type="ARBA" id="ARBA00008756"/>
    </source>
</evidence>
<comment type="similarity">
    <text evidence="3">In the N-terminal section; belongs to the malic enzymes family.</text>
</comment>
<dbReference type="InterPro" id="IPR002505">
    <property type="entry name" value="PTA_PTB"/>
</dbReference>
<dbReference type="SUPFAM" id="SSF53223">
    <property type="entry name" value="Aminoacid dehydrogenase-like, N-terminal domain"/>
    <property type="match status" value="1"/>
</dbReference>
<feature type="domain" description="Malic enzyme N-terminal" evidence="12">
    <location>
        <begin position="19"/>
        <end position="152"/>
    </location>
</feature>
<dbReference type="InterPro" id="IPR042113">
    <property type="entry name" value="P_AcTrfase_dom1"/>
</dbReference>
<comment type="caution">
    <text evidence="13">The sequence shown here is derived from an EMBL/GenBank/DDBJ whole genome shotgun (WGS) entry which is preliminary data.</text>
</comment>
<sequence length="780" mass="85977">MSKETRKSQALEYHAKGRPGKIEVVPTKEAKTQRDLSLAYSPGVAEPCKEIALNTENVYQYTAKGNLVAVISNGTAVLGLGDIGPEASKPVMEGKGVLFKIFADIDVFDIEVNEKDPVKFVEIVKALEPTFGGINLEDIKAPECFYIEDQLKKQLNIPVMHDDQHGTAIISAAALLNALELQKKKIDKVRFVVNGAGAAAMACVRLYVELGAKHENFTLFDKDGVLHKGRTDLGDKMPFAVKQADATLEKAMKDADVFLGLSVGNVLTAEMVQSMARNPIVFAMANPDPEIAYETAVAARKDIIMATGRSDYPNQVNNVLGFPFIFRGALDVRARQINEEMKLAAVRALADLAKTPVPDIVNLAYNEKNIVFGPTYIIPKPLDPRLLSTVAPAVAKAAMDSGVATVQIKDWNAYSVELNKRLGLDNQLMRVIGNLARKDPKRVVFAEADNLKILKAAQIAFEEGIAYPILLGDEKKIREIALRNQIELDGLPIIDPRSDDQEEKRKAYGQIFFQKRQRKGINKYEAFKIMRDRNYYGCMMVETGDADAMISGLTRNYDETIRPAIQVIGTEDGVKKIAGMYLLLTKKGPLFLADTTVNFNPTAEELAEITLMVAKEVRNFNLTPRIAMLSYSNFGSSASPEAKLVAEARRIVKERNPSLIVDGEMQASIAFDKKILKENYPFSELVDQDVNTLIFPNLAAGNVAYNLLKEVGGADAIGPILLGIKKPVHVLQLGSSVRSIYNMALVAVIDAQIKCNKIPTAEIVGKSKWWKKFRKVSRDM</sequence>
<keyword evidence="10" id="KW-0521">NADP</keyword>
<dbReference type="InterPro" id="IPR045213">
    <property type="entry name" value="Malic_NAD-bd_bact_type"/>
</dbReference>
<dbReference type="FunFam" id="3.40.50.720:FF:000095">
    <property type="entry name" value="NADP-dependent malic enzyme"/>
    <property type="match status" value="1"/>
</dbReference>
<feature type="binding site" evidence="10">
    <location>
        <position position="163"/>
    </location>
    <ligand>
        <name>a divalent metal cation</name>
        <dbReference type="ChEBI" id="CHEBI:60240"/>
    </ligand>
</feature>
<dbReference type="EMBL" id="BBWV01000004">
    <property type="protein sequence ID" value="GAO44811.1"/>
    <property type="molecule type" value="Genomic_DNA"/>
</dbReference>
<dbReference type="InterPro" id="IPR012188">
    <property type="entry name" value="ME_PTA"/>
</dbReference>
<evidence type="ECO:0000256" key="7">
    <source>
        <dbReference type="ARBA" id="ARBA00023268"/>
    </source>
</evidence>
<dbReference type="Pfam" id="PF01515">
    <property type="entry name" value="PTA_PTB"/>
    <property type="match status" value="1"/>
</dbReference>
<dbReference type="SUPFAM" id="SSF53659">
    <property type="entry name" value="Isocitrate/Isopropylmalate dehydrogenase-like"/>
    <property type="match status" value="1"/>
</dbReference>
<dbReference type="SUPFAM" id="SSF51735">
    <property type="entry name" value="NAD(P)-binding Rossmann-fold domains"/>
    <property type="match status" value="1"/>
</dbReference>
<evidence type="ECO:0000313" key="14">
    <source>
        <dbReference type="Proteomes" id="UP000033121"/>
    </source>
</evidence>
<dbReference type="Gene3D" id="3.40.50.10950">
    <property type="match status" value="1"/>
</dbReference>
<protein>
    <submittedName>
        <fullName evidence="13">NADP-dependent malate dehydrogenase</fullName>
    </submittedName>
</protein>
<dbReference type="InterPro" id="IPR046346">
    <property type="entry name" value="Aminoacid_DH-like_N_sf"/>
</dbReference>
<evidence type="ECO:0000259" key="11">
    <source>
        <dbReference type="SMART" id="SM00919"/>
    </source>
</evidence>
<proteinExistence type="inferred from homology"/>
<dbReference type="InterPro" id="IPR012302">
    <property type="entry name" value="Malic_NAD-bd"/>
</dbReference>
<evidence type="ECO:0000256" key="3">
    <source>
        <dbReference type="ARBA" id="ARBA00007686"/>
    </source>
</evidence>
<dbReference type="InterPro" id="IPR051674">
    <property type="entry name" value="Malate_Decarboxylase"/>
</dbReference>
<dbReference type="PANTHER" id="PTHR43237:SF4">
    <property type="entry name" value="NADP-DEPENDENT MALIC ENZYME"/>
    <property type="match status" value="1"/>
</dbReference>
<dbReference type="GO" id="GO:0046872">
    <property type="term" value="F:metal ion binding"/>
    <property type="evidence" value="ECO:0007669"/>
    <property type="project" value="UniProtKB-KW"/>
</dbReference>
<dbReference type="InterPro" id="IPR042112">
    <property type="entry name" value="P_AcTrfase_dom2"/>
</dbReference>
<comment type="cofactor">
    <cofactor evidence="2">
        <name>Mg(2+)</name>
        <dbReference type="ChEBI" id="CHEBI:18420"/>
    </cofactor>
</comment>
<dbReference type="CDD" id="cd05311">
    <property type="entry name" value="NAD_bind_2_malic_enz"/>
    <property type="match status" value="1"/>
</dbReference>
<evidence type="ECO:0000256" key="6">
    <source>
        <dbReference type="ARBA" id="ARBA00023002"/>
    </source>
</evidence>
<dbReference type="GO" id="GO:0006108">
    <property type="term" value="P:malate metabolic process"/>
    <property type="evidence" value="ECO:0007669"/>
    <property type="project" value="InterPro"/>
</dbReference>
<dbReference type="Gene3D" id="3.40.50.10750">
    <property type="entry name" value="Isocitrate/Isopropylmalate dehydrogenase-like"/>
    <property type="match status" value="1"/>
</dbReference>
<dbReference type="InterPro" id="IPR037062">
    <property type="entry name" value="Malic_N_dom_sf"/>
</dbReference>
<keyword evidence="6" id="KW-0560">Oxidoreductase</keyword>
<organism evidence="13 14">
    <name type="scientific">Flavihumibacter petaseus NBRC 106054</name>
    <dbReference type="NCBI Taxonomy" id="1220578"/>
    <lineage>
        <taxon>Bacteria</taxon>
        <taxon>Pseudomonadati</taxon>
        <taxon>Bacteroidota</taxon>
        <taxon>Chitinophagia</taxon>
        <taxon>Chitinophagales</taxon>
        <taxon>Chitinophagaceae</taxon>
        <taxon>Flavihumibacter</taxon>
    </lineage>
</organism>
<dbReference type="GO" id="GO:0016616">
    <property type="term" value="F:oxidoreductase activity, acting on the CH-OH group of donors, NAD or NADP as acceptor"/>
    <property type="evidence" value="ECO:0007669"/>
    <property type="project" value="InterPro"/>
</dbReference>
<evidence type="ECO:0000259" key="12">
    <source>
        <dbReference type="SMART" id="SM01274"/>
    </source>
</evidence>
<name>A0A0E9N536_9BACT</name>
<comment type="cofactor">
    <cofactor evidence="1">
        <name>Mn(2+)</name>
        <dbReference type="ChEBI" id="CHEBI:29035"/>
    </cofactor>
</comment>
<dbReference type="SMART" id="SM01274">
    <property type="entry name" value="malic"/>
    <property type="match status" value="1"/>
</dbReference>
<evidence type="ECO:0000256" key="2">
    <source>
        <dbReference type="ARBA" id="ARBA00001946"/>
    </source>
</evidence>
<feature type="active site" description="Proton acceptor" evidence="8">
    <location>
        <position position="95"/>
    </location>
</feature>
<dbReference type="GO" id="GO:0016746">
    <property type="term" value="F:acyltransferase activity"/>
    <property type="evidence" value="ECO:0007669"/>
    <property type="project" value="InterPro"/>
</dbReference>
<evidence type="ECO:0000256" key="5">
    <source>
        <dbReference type="ARBA" id="ARBA00022723"/>
    </source>
</evidence>
<dbReference type="Proteomes" id="UP000033121">
    <property type="component" value="Unassembled WGS sequence"/>
</dbReference>
<gene>
    <name evidence="13" type="primary">maeB</name>
    <name evidence="13" type="ORF">FPE01S_04_00540</name>
</gene>
<evidence type="ECO:0000256" key="10">
    <source>
        <dbReference type="PIRSR" id="PIRSR036684-3"/>
    </source>
</evidence>
<keyword evidence="14" id="KW-1185">Reference proteome</keyword>
<evidence type="ECO:0000313" key="13">
    <source>
        <dbReference type="EMBL" id="GAO44811.1"/>
    </source>
</evidence>
<keyword evidence="7" id="KW-0511">Multifunctional enzyme</keyword>
<dbReference type="OrthoDB" id="9805787at2"/>
<dbReference type="GO" id="GO:0051287">
    <property type="term" value="F:NAD binding"/>
    <property type="evidence" value="ECO:0007669"/>
    <property type="project" value="InterPro"/>
</dbReference>
<keyword evidence="5 9" id="KW-0479">Metal-binding</keyword>